<dbReference type="InterPro" id="IPR050553">
    <property type="entry name" value="Thioredoxin_ResA/DsbE_sf"/>
</dbReference>
<dbReference type="Pfam" id="PF14289">
    <property type="entry name" value="DUF4369"/>
    <property type="match status" value="1"/>
</dbReference>
<accession>A0A2W7REY6</accession>
<dbReference type="OrthoDB" id="750178at2"/>
<organism evidence="3 4">
    <name type="scientific">Hydrotalea sandarakina</name>
    <dbReference type="NCBI Taxonomy" id="1004304"/>
    <lineage>
        <taxon>Bacteria</taxon>
        <taxon>Pseudomonadati</taxon>
        <taxon>Bacteroidota</taxon>
        <taxon>Chitinophagia</taxon>
        <taxon>Chitinophagales</taxon>
        <taxon>Chitinophagaceae</taxon>
        <taxon>Hydrotalea</taxon>
    </lineage>
</organism>
<dbReference type="InterPro" id="IPR025380">
    <property type="entry name" value="DUF4369"/>
</dbReference>
<dbReference type="AlphaFoldDB" id="A0A2W7REY6"/>
<evidence type="ECO:0000256" key="1">
    <source>
        <dbReference type="SAM" id="SignalP"/>
    </source>
</evidence>
<comment type="caution">
    <text evidence="3">The sequence shown here is derived from an EMBL/GenBank/DDBJ whole genome shotgun (WGS) entry which is preliminary data.</text>
</comment>
<dbReference type="EMBL" id="QKZV01000013">
    <property type="protein sequence ID" value="PZX59498.1"/>
    <property type="molecule type" value="Genomic_DNA"/>
</dbReference>
<reference evidence="3 4" key="1">
    <citation type="submission" date="2018-06" db="EMBL/GenBank/DDBJ databases">
        <title>Genomic Encyclopedia of Archaeal and Bacterial Type Strains, Phase II (KMG-II): from individual species to whole genera.</title>
        <authorList>
            <person name="Goeker M."/>
        </authorList>
    </citation>
    <scope>NUCLEOTIDE SEQUENCE [LARGE SCALE GENOMIC DNA]</scope>
    <source>
        <strain evidence="3 4">DSM 23241</strain>
    </source>
</reference>
<gene>
    <name evidence="3" type="ORF">LX80_02745</name>
</gene>
<dbReference type="RefSeq" id="WP_111297225.1">
    <property type="nucleotide sequence ID" value="NZ_QKZV01000013.1"/>
</dbReference>
<dbReference type="InterPro" id="IPR013766">
    <property type="entry name" value="Thioredoxin_domain"/>
</dbReference>
<dbReference type="InterPro" id="IPR036249">
    <property type="entry name" value="Thioredoxin-like_sf"/>
</dbReference>
<proteinExistence type="predicted"/>
<feature type="domain" description="Thioredoxin" evidence="2">
    <location>
        <begin position="234"/>
        <end position="378"/>
    </location>
</feature>
<keyword evidence="1" id="KW-0732">Signal</keyword>
<evidence type="ECO:0000313" key="3">
    <source>
        <dbReference type="EMBL" id="PZX59498.1"/>
    </source>
</evidence>
<evidence type="ECO:0000259" key="2">
    <source>
        <dbReference type="PROSITE" id="PS51352"/>
    </source>
</evidence>
<dbReference type="SUPFAM" id="SSF52833">
    <property type="entry name" value="Thioredoxin-like"/>
    <property type="match status" value="1"/>
</dbReference>
<feature type="chain" id="PRO_5016017611" evidence="1">
    <location>
        <begin position="19"/>
        <end position="379"/>
    </location>
</feature>
<dbReference type="Gene3D" id="3.40.30.10">
    <property type="entry name" value="Glutaredoxin"/>
    <property type="match status" value="1"/>
</dbReference>
<dbReference type="Proteomes" id="UP000249720">
    <property type="component" value="Unassembled WGS sequence"/>
</dbReference>
<evidence type="ECO:0000313" key="4">
    <source>
        <dbReference type="Proteomes" id="UP000249720"/>
    </source>
</evidence>
<dbReference type="CDD" id="cd02966">
    <property type="entry name" value="TlpA_like_family"/>
    <property type="match status" value="1"/>
</dbReference>
<dbReference type="InterPro" id="IPR000866">
    <property type="entry name" value="AhpC/TSA"/>
</dbReference>
<sequence length="379" mass="44126">MKAFISYCLFYFPIIVFAQKTNTSAGKFTIDGTITDRDTGYIYLNYMDANEGYRKKSCSLKKGHFNFQGMVSSPCMATLYLDKNHKSIDDSLVTEFFIQPGNIKVKASYHALKKVIVWGSSAQSEYEEYLKKSSILSQKEDKIYKELKKLYKENIQDPIAIQKLLSERESIRNQKTRFDLDYISHFPNSFISAYLLMYKINWVPVDTIQKYFIRLSPSTQRSINGNIIYNYLLRQNGNMAPYFEGYDINGKIINLNQYKNKKILLLDFWASYCIPCRTLTPYLKKLYQQYQPFGLEIIGIADDDKRIDAWKKVIYDEQLFQWPQVLQQAGTKKDIGKLFGVSAIPCVFIIDKKGVIVLRIEGTEEKEKIDTVLRKIISE</sequence>
<dbReference type="PANTHER" id="PTHR42852">
    <property type="entry name" value="THIOL:DISULFIDE INTERCHANGE PROTEIN DSBE"/>
    <property type="match status" value="1"/>
</dbReference>
<keyword evidence="4" id="KW-1185">Reference proteome</keyword>
<name>A0A2W7REY6_9BACT</name>
<dbReference type="PANTHER" id="PTHR42852:SF13">
    <property type="entry name" value="PROTEIN DIPZ"/>
    <property type="match status" value="1"/>
</dbReference>
<protein>
    <submittedName>
        <fullName evidence="3">Peroxiredoxin</fullName>
    </submittedName>
</protein>
<dbReference type="Pfam" id="PF00578">
    <property type="entry name" value="AhpC-TSA"/>
    <property type="match status" value="1"/>
</dbReference>
<dbReference type="PROSITE" id="PS51352">
    <property type="entry name" value="THIOREDOXIN_2"/>
    <property type="match status" value="1"/>
</dbReference>
<feature type="signal peptide" evidence="1">
    <location>
        <begin position="1"/>
        <end position="18"/>
    </location>
</feature>